<protein>
    <submittedName>
        <fullName evidence="1">Uncharacterized protein</fullName>
    </submittedName>
</protein>
<proteinExistence type="predicted"/>
<reference evidence="1" key="1">
    <citation type="submission" date="2021-06" db="EMBL/GenBank/DDBJ databases">
        <title>Parelaphostrongylus tenuis whole genome reference sequence.</title>
        <authorList>
            <person name="Garwood T.J."/>
            <person name="Larsen P.A."/>
            <person name="Fountain-Jones N.M."/>
            <person name="Garbe J.R."/>
            <person name="Macchietto M.G."/>
            <person name="Kania S.A."/>
            <person name="Gerhold R.W."/>
            <person name="Richards J.E."/>
            <person name="Wolf T.M."/>
        </authorList>
    </citation>
    <scope>NUCLEOTIDE SEQUENCE</scope>
    <source>
        <strain evidence="1">MNPRO001-30</strain>
        <tissue evidence="1">Meninges</tissue>
    </source>
</reference>
<keyword evidence="2" id="KW-1185">Reference proteome</keyword>
<gene>
    <name evidence="1" type="ORF">KIN20_025620</name>
</gene>
<evidence type="ECO:0000313" key="2">
    <source>
        <dbReference type="Proteomes" id="UP001196413"/>
    </source>
</evidence>
<dbReference type="AlphaFoldDB" id="A0AAD5MYN7"/>
<dbReference type="EMBL" id="JAHQIW010005244">
    <property type="protein sequence ID" value="KAJ1365348.1"/>
    <property type="molecule type" value="Genomic_DNA"/>
</dbReference>
<sequence>MKRYRSATRTGLAFGASVYRNHPNEAQRYGSSNLNPPRSAACVSSVARRRVSVHFHIENTRALSNANENLVKKNAGGKDAQQQLARRPALRDQRNLAVRRSYKIFHYKIATWLFFARNDSCDVL</sequence>
<organism evidence="1 2">
    <name type="scientific">Parelaphostrongylus tenuis</name>
    <name type="common">Meningeal worm</name>
    <dbReference type="NCBI Taxonomy" id="148309"/>
    <lineage>
        <taxon>Eukaryota</taxon>
        <taxon>Metazoa</taxon>
        <taxon>Ecdysozoa</taxon>
        <taxon>Nematoda</taxon>
        <taxon>Chromadorea</taxon>
        <taxon>Rhabditida</taxon>
        <taxon>Rhabditina</taxon>
        <taxon>Rhabditomorpha</taxon>
        <taxon>Strongyloidea</taxon>
        <taxon>Metastrongylidae</taxon>
        <taxon>Parelaphostrongylus</taxon>
    </lineage>
</organism>
<accession>A0AAD5MYN7</accession>
<comment type="caution">
    <text evidence="1">The sequence shown here is derived from an EMBL/GenBank/DDBJ whole genome shotgun (WGS) entry which is preliminary data.</text>
</comment>
<dbReference type="Proteomes" id="UP001196413">
    <property type="component" value="Unassembled WGS sequence"/>
</dbReference>
<evidence type="ECO:0000313" key="1">
    <source>
        <dbReference type="EMBL" id="KAJ1365348.1"/>
    </source>
</evidence>
<name>A0AAD5MYN7_PARTN</name>